<proteinExistence type="inferred from homology"/>
<evidence type="ECO:0000256" key="3">
    <source>
        <dbReference type="ARBA" id="ARBA00022692"/>
    </source>
</evidence>
<dbReference type="SUPFAM" id="SSF48452">
    <property type="entry name" value="TPR-like"/>
    <property type="match status" value="1"/>
</dbReference>
<dbReference type="EMBL" id="FXAG01000013">
    <property type="protein sequence ID" value="SMF31009.1"/>
    <property type="molecule type" value="Genomic_DNA"/>
</dbReference>
<dbReference type="PIRSF" id="PIRSF006170">
    <property type="entry name" value="YfgM"/>
    <property type="match status" value="1"/>
</dbReference>
<evidence type="ECO:0000313" key="10">
    <source>
        <dbReference type="EMBL" id="SMF31009.1"/>
    </source>
</evidence>
<dbReference type="InterPro" id="IPR026039">
    <property type="entry name" value="YfgM"/>
</dbReference>
<dbReference type="Gene3D" id="1.25.40.10">
    <property type="entry name" value="Tetratricopeptide repeat domain"/>
    <property type="match status" value="1"/>
</dbReference>
<keyword evidence="2" id="KW-1003">Cell membrane</keyword>
<evidence type="ECO:0000256" key="7">
    <source>
        <dbReference type="ARBA" id="ARBA00024197"/>
    </source>
</evidence>
<dbReference type="GO" id="GO:0044877">
    <property type="term" value="F:protein-containing complex binding"/>
    <property type="evidence" value="ECO:0007669"/>
    <property type="project" value="InterPro"/>
</dbReference>
<dbReference type="AlphaFoldDB" id="A0A1Y6BXZ5"/>
<dbReference type="InterPro" id="IPR011990">
    <property type="entry name" value="TPR-like_helical_dom_sf"/>
</dbReference>
<keyword evidence="4" id="KW-1133">Transmembrane helix</keyword>
<dbReference type="PANTHER" id="PTHR38035">
    <property type="entry name" value="UPF0070 PROTEIN YFGM"/>
    <property type="match status" value="1"/>
</dbReference>
<evidence type="ECO:0000313" key="11">
    <source>
        <dbReference type="Proteomes" id="UP000192920"/>
    </source>
</evidence>
<reference evidence="11" key="1">
    <citation type="submission" date="2017-04" db="EMBL/GenBank/DDBJ databases">
        <authorList>
            <person name="Varghese N."/>
            <person name="Submissions S."/>
        </authorList>
    </citation>
    <scope>NUCLEOTIDE SEQUENCE [LARGE SCALE GENOMIC DNA]</scope>
    <source>
        <strain evidence="11">DSM 22618</strain>
    </source>
</reference>
<dbReference type="GO" id="GO:0005886">
    <property type="term" value="C:plasma membrane"/>
    <property type="evidence" value="ECO:0007669"/>
    <property type="project" value="UniProtKB-SubCell"/>
</dbReference>
<evidence type="ECO:0000256" key="8">
    <source>
        <dbReference type="ARBA" id="ARBA00024235"/>
    </source>
</evidence>
<protein>
    <recommendedName>
        <fullName evidence="8">Ancillary SecYEG translocon subunit</fullName>
    </recommendedName>
</protein>
<evidence type="ECO:0000256" key="4">
    <source>
        <dbReference type="ARBA" id="ARBA00022989"/>
    </source>
</evidence>
<sequence>MAFDLQEQEQIDELKAFWAQWGKWISTAVLAAALGYLGTKGWAYYQRSQAEKAVVVYDEVASAAQAGDLAKLKRSIAILQGDYGRTAYASRAALVVAKAAFEKQDLALAKSQLSWAVEHAKEPALQAVARLRLASVLLDEKRYDAAIAELNQEHVSAYDALFLDLKGDVYAAKGDSKAARDQYRSALAKLVGDSPNRQYIQTKLDALGG</sequence>
<evidence type="ECO:0000256" key="5">
    <source>
        <dbReference type="ARBA" id="ARBA00023136"/>
    </source>
</evidence>
<gene>
    <name evidence="10" type="ORF">SAMN02745746_02477</name>
</gene>
<evidence type="ECO:0000256" key="2">
    <source>
        <dbReference type="ARBA" id="ARBA00022475"/>
    </source>
</evidence>
<dbReference type="PANTHER" id="PTHR38035:SF1">
    <property type="entry name" value="ANCILLARY SECYEG TRANSLOCON SUBUNIT"/>
    <property type="match status" value="1"/>
</dbReference>
<dbReference type="Pfam" id="PF09976">
    <property type="entry name" value="TPR_21"/>
    <property type="match status" value="1"/>
</dbReference>
<keyword evidence="5" id="KW-0472">Membrane</keyword>
<evidence type="ECO:0000256" key="6">
    <source>
        <dbReference type="ARBA" id="ARBA00023186"/>
    </source>
</evidence>
<accession>A0A1Y6BXZ5</accession>
<dbReference type="STRING" id="1123014.SAMN02745746_02477"/>
<dbReference type="RefSeq" id="WP_085276712.1">
    <property type="nucleotide sequence ID" value="NZ_FXAG01000013.1"/>
</dbReference>
<comment type="similarity">
    <text evidence="7">Belongs to the YfgM family.</text>
</comment>
<keyword evidence="11" id="KW-1185">Reference proteome</keyword>
<keyword evidence="3" id="KW-0812">Transmembrane</keyword>
<name>A0A1Y6BXZ5_9NEIS</name>
<feature type="domain" description="Ancillary SecYEG translocon subunit/Cell division coordinator CpoB TPR" evidence="9">
    <location>
        <begin position="15"/>
        <end position="208"/>
    </location>
</feature>
<dbReference type="InterPro" id="IPR018704">
    <property type="entry name" value="SecYEG/CpoB_TPR"/>
</dbReference>
<comment type="subcellular location">
    <subcellularLocation>
        <location evidence="1">Cell membrane</location>
        <topology evidence="1">Single-pass type II membrane protein</topology>
    </subcellularLocation>
</comment>
<keyword evidence="6" id="KW-0143">Chaperone</keyword>
<evidence type="ECO:0000259" key="9">
    <source>
        <dbReference type="Pfam" id="PF09976"/>
    </source>
</evidence>
<organism evidence="10 11">
    <name type="scientific">Pseudogulbenkiania subflava DSM 22618</name>
    <dbReference type="NCBI Taxonomy" id="1123014"/>
    <lineage>
        <taxon>Bacteria</taxon>
        <taxon>Pseudomonadati</taxon>
        <taxon>Pseudomonadota</taxon>
        <taxon>Betaproteobacteria</taxon>
        <taxon>Neisseriales</taxon>
        <taxon>Chromobacteriaceae</taxon>
        <taxon>Pseudogulbenkiania</taxon>
    </lineage>
</organism>
<dbReference type="Proteomes" id="UP000192920">
    <property type="component" value="Unassembled WGS sequence"/>
</dbReference>
<evidence type="ECO:0000256" key="1">
    <source>
        <dbReference type="ARBA" id="ARBA00004401"/>
    </source>
</evidence>